<keyword evidence="1" id="KW-0963">Cytoplasm</keyword>
<evidence type="ECO:0000259" key="5">
    <source>
        <dbReference type="SMART" id="SM00732"/>
    </source>
</evidence>
<dbReference type="AlphaFoldDB" id="A0AB34J5I6"/>
<dbReference type="GO" id="GO:0016787">
    <property type="term" value="F:hydrolase activity"/>
    <property type="evidence" value="ECO:0007669"/>
    <property type="project" value="UniProtKB-KW"/>
</dbReference>
<evidence type="ECO:0000313" key="6">
    <source>
        <dbReference type="EMBL" id="KAL1511776.1"/>
    </source>
</evidence>
<dbReference type="GO" id="GO:0004518">
    <property type="term" value="F:nuclease activity"/>
    <property type="evidence" value="ECO:0007669"/>
    <property type="project" value="UniProtKB-KW"/>
</dbReference>
<dbReference type="Pfam" id="PF03652">
    <property type="entry name" value="RuvX"/>
    <property type="match status" value="1"/>
</dbReference>
<dbReference type="InterPro" id="IPR005227">
    <property type="entry name" value="YqgF"/>
</dbReference>
<proteinExistence type="predicted"/>
<name>A0AB34J5I6_PRYPA</name>
<evidence type="ECO:0000256" key="3">
    <source>
        <dbReference type="ARBA" id="ARBA00022722"/>
    </source>
</evidence>
<gene>
    <name evidence="6" type="ORF">AB1Y20_005062</name>
</gene>
<evidence type="ECO:0000256" key="2">
    <source>
        <dbReference type="ARBA" id="ARBA00022517"/>
    </source>
</evidence>
<feature type="domain" description="YqgF/RNase H-like" evidence="5">
    <location>
        <begin position="16"/>
        <end position="139"/>
    </location>
</feature>
<keyword evidence="2" id="KW-0690">Ribosome biogenesis</keyword>
<dbReference type="CDD" id="cd16964">
    <property type="entry name" value="YqgF"/>
    <property type="match status" value="1"/>
</dbReference>
<dbReference type="SMART" id="SM00732">
    <property type="entry name" value="YqgFc"/>
    <property type="match status" value="1"/>
</dbReference>
<evidence type="ECO:0000256" key="1">
    <source>
        <dbReference type="ARBA" id="ARBA00022490"/>
    </source>
</evidence>
<keyword evidence="4" id="KW-0378">Hydrolase</keyword>
<dbReference type="InterPro" id="IPR012337">
    <property type="entry name" value="RNaseH-like_sf"/>
</dbReference>
<dbReference type="InterPro" id="IPR037027">
    <property type="entry name" value="YqgF/RNaseH-like_dom_sf"/>
</dbReference>
<organism evidence="6 7">
    <name type="scientific">Prymnesium parvum</name>
    <name type="common">Toxic golden alga</name>
    <dbReference type="NCBI Taxonomy" id="97485"/>
    <lineage>
        <taxon>Eukaryota</taxon>
        <taxon>Haptista</taxon>
        <taxon>Haptophyta</taxon>
        <taxon>Prymnesiophyceae</taxon>
        <taxon>Prymnesiales</taxon>
        <taxon>Prymnesiaceae</taxon>
        <taxon>Prymnesium</taxon>
    </lineage>
</organism>
<dbReference type="InterPro" id="IPR006641">
    <property type="entry name" value="YqgF/RNaseH-like_dom"/>
</dbReference>
<dbReference type="Gene3D" id="3.30.420.140">
    <property type="entry name" value="YqgF/RNase H-like domain"/>
    <property type="match status" value="1"/>
</dbReference>
<accession>A0AB34J5I6</accession>
<dbReference type="EMBL" id="JBGBPQ010000013">
    <property type="protein sequence ID" value="KAL1511776.1"/>
    <property type="molecule type" value="Genomic_DNA"/>
</dbReference>
<protein>
    <recommendedName>
        <fullName evidence="5">YqgF/RNase H-like domain-containing protein</fullName>
    </recommendedName>
</protein>
<dbReference type="Proteomes" id="UP001515480">
    <property type="component" value="Unassembled WGS sequence"/>
</dbReference>
<comment type="caution">
    <text evidence="6">The sequence shown here is derived from an EMBL/GenBank/DDBJ whole genome shotgun (WGS) entry which is preliminary data.</text>
</comment>
<reference evidence="6 7" key="1">
    <citation type="journal article" date="2024" name="Science">
        <title>Giant polyketide synthase enzymes in the biosynthesis of giant marine polyether toxins.</title>
        <authorList>
            <person name="Fallon T.R."/>
            <person name="Shende V.V."/>
            <person name="Wierzbicki I.H."/>
            <person name="Pendleton A.L."/>
            <person name="Watervoot N.F."/>
            <person name="Auber R.P."/>
            <person name="Gonzalez D.J."/>
            <person name="Wisecaver J.H."/>
            <person name="Moore B.S."/>
        </authorList>
    </citation>
    <scope>NUCLEOTIDE SEQUENCE [LARGE SCALE GENOMIC DNA]</scope>
    <source>
        <strain evidence="6 7">12B1</strain>
    </source>
</reference>
<evidence type="ECO:0000313" key="7">
    <source>
        <dbReference type="Proteomes" id="UP001515480"/>
    </source>
</evidence>
<dbReference type="SUPFAM" id="SSF53098">
    <property type="entry name" value="Ribonuclease H-like"/>
    <property type="match status" value="1"/>
</dbReference>
<sequence length="232" mass="25251">MMKALHVFARDLRPGGALLAIDPGSRFVGLAVCTTPQLFGAAPFGLLQRLADERWRLERTGVFRKREAPSSFPSRTEALLHVIRELEVSGVVYGMPYHADGSLSRECRYAEGEAQMLRAAAGGALPVLMWDESYTTREALGHGRAPSAKDTLWSHSAAACIILQEVVQTLRARQLLQGPPHELLGIHRGNRVADRGLARASKRLSANKAGNSYPQFRGMGRSPAAFVLGVVL</sequence>
<evidence type="ECO:0000256" key="4">
    <source>
        <dbReference type="ARBA" id="ARBA00022801"/>
    </source>
</evidence>
<dbReference type="GO" id="GO:0006364">
    <property type="term" value="P:rRNA processing"/>
    <property type="evidence" value="ECO:0007669"/>
    <property type="project" value="InterPro"/>
</dbReference>
<keyword evidence="7" id="KW-1185">Reference proteome</keyword>
<keyword evidence="3" id="KW-0540">Nuclease</keyword>